<evidence type="ECO:0000313" key="1">
    <source>
        <dbReference type="EMBL" id="MXY32602.1"/>
    </source>
</evidence>
<comment type="caution">
    <text evidence="1">The sequence shown here is derived from an EMBL/GenBank/DDBJ whole genome shotgun (WGS) entry which is preliminary data.</text>
</comment>
<dbReference type="EMBL" id="VXRY01000025">
    <property type="protein sequence ID" value="MXY32602.1"/>
    <property type="molecule type" value="Genomic_DNA"/>
</dbReference>
<accession>A0A6B0XY60</accession>
<protein>
    <submittedName>
        <fullName evidence="1">ABC transporter substrate-binding protein</fullName>
    </submittedName>
</protein>
<organism evidence="1">
    <name type="scientific">Boseongicola sp. SB0664_bin_43</name>
    <dbReference type="NCBI Taxonomy" id="2604844"/>
    <lineage>
        <taxon>Bacteria</taxon>
        <taxon>Pseudomonadati</taxon>
        <taxon>Pseudomonadota</taxon>
        <taxon>Alphaproteobacteria</taxon>
        <taxon>Rhodobacterales</taxon>
        <taxon>Paracoccaceae</taxon>
        <taxon>Boseongicola</taxon>
    </lineage>
</organism>
<dbReference type="SUPFAM" id="SSF53850">
    <property type="entry name" value="Periplasmic binding protein-like II"/>
    <property type="match status" value="1"/>
</dbReference>
<feature type="non-terminal residue" evidence="1">
    <location>
        <position position="1"/>
    </location>
</feature>
<reference evidence="1" key="1">
    <citation type="submission" date="2019-09" db="EMBL/GenBank/DDBJ databases">
        <title>Characterisation of the sponge microbiome using genome-centric metagenomics.</title>
        <authorList>
            <person name="Engelberts J.P."/>
            <person name="Robbins S.J."/>
            <person name="De Goeij J.M."/>
            <person name="Aranda M."/>
            <person name="Bell S.C."/>
            <person name="Webster N.S."/>
        </authorList>
    </citation>
    <scope>NUCLEOTIDE SEQUENCE</scope>
    <source>
        <strain evidence="1">SB0664_bin_43</strain>
    </source>
</reference>
<name>A0A6B0XY60_9RHOB</name>
<sequence length="60" mass="6988">ASETDLPKRNRMIAEIWQTVQDEQIYIPIHHQVLNWGMKSGIQTVVAPDDTAKFKYFSLK</sequence>
<proteinExistence type="predicted"/>
<dbReference type="AlphaFoldDB" id="A0A6B0XY60"/>
<gene>
    <name evidence="1" type="ORF">F4Y60_00610</name>
</gene>